<gene>
    <name evidence="3" type="ORF">E1293_17940</name>
</gene>
<keyword evidence="4" id="KW-1185">Reference proteome</keyword>
<feature type="domain" description="Orc1-like AAA ATPase" evidence="2">
    <location>
        <begin position="35"/>
        <end position="154"/>
    </location>
</feature>
<protein>
    <submittedName>
        <fullName evidence="3">ATP-binding protein</fullName>
    </submittedName>
</protein>
<evidence type="ECO:0000259" key="2">
    <source>
        <dbReference type="Pfam" id="PF13191"/>
    </source>
</evidence>
<evidence type="ECO:0000313" key="4">
    <source>
        <dbReference type="Proteomes" id="UP000295578"/>
    </source>
</evidence>
<dbReference type="InterPro" id="IPR041664">
    <property type="entry name" value="AAA_16"/>
</dbReference>
<evidence type="ECO:0000256" key="1">
    <source>
        <dbReference type="SAM" id="MobiDB-lite"/>
    </source>
</evidence>
<dbReference type="AlphaFoldDB" id="A0A4V2YVJ6"/>
<organism evidence="3 4">
    <name type="scientific">Actinomadura darangshiensis</name>
    <dbReference type="NCBI Taxonomy" id="705336"/>
    <lineage>
        <taxon>Bacteria</taxon>
        <taxon>Bacillati</taxon>
        <taxon>Actinomycetota</taxon>
        <taxon>Actinomycetes</taxon>
        <taxon>Streptosporangiales</taxon>
        <taxon>Thermomonosporaceae</taxon>
        <taxon>Actinomadura</taxon>
    </lineage>
</organism>
<reference evidence="3 4" key="1">
    <citation type="submission" date="2019-03" db="EMBL/GenBank/DDBJ databases">
        <title>Draft genome sequences of novel Actinobacteria.</title>
        <authorList>
            <person name="Sahin N."/>
            <person name="Ay H."/>
            <person name="Saygin H."/>
        </authorList>
    </citation>
    <scope>NUCLEOTIDE SEQUENCE [LARGE SCALE GENOMIC DNA]</scope>
    <source>
        <strain evidence="3 4">DSM 45941</strain>
    </source>
</reference>
<keyword evidence="3" id="KW-0547">Nucleotide-binding</keyword>
<dbReference type="GO" id="GO:0005524">
    <property type="term" value="F:ATP binding"/>
    <property type="evidence" value="ECO:0007669"/>
    <property type="project" value="UniProtKB-KW"/>
</dbReference>
<feature type="region of interest" description="Disordered" evidence="1">
    <location>
        <begin position="172"/>
        <end position="194"/>
    </location>
</feature>
<name>A0A4V2YVJ6_9ACTN</name>
<dbReference type="RefSeq" id="WP_132198561.1">
    <property type="nucleotide sequence ID" value="NZ_SMKY01000073.1"/>
</dbReference>
<dbReference type="SUPFAM" id="SSF52540">
    <property type="entry name" value="P-loop containing nucleoside triphosphate hydrolases"/>
    <property type="match status" value="1"/>
</dbReference>
<dbReference type="EMBL" id="SMKY01000073">
    <property type="protein sequence ID" value="TDD81777.1"/>
    <property type="molecule type" value="Genomic_DNA"/>
</dbReference>
<proteinExistence type="predicted"/>
<dbReference type="OrthoDB" id="5521887at2"/>
<dbReference type="Proteomes" id="UP000295578">
    <property type="component" value="Unassembled WGS sequence"/>
</dbReference>
<dbReference type="PANTHER" id="PTHR47691:SF3">
    <property type="entry name" value="HTH-TYPE TRANSCRIPTIONAL REGULATOR RV0890C-RELATED"/>
    <property type="match status" value="1"/>
</dbReference>
<dbReference type="Pfam" id="PF13191">
    <property type="entry name" value="AAA_16"/>
    <property type="match status" value="1"/>
</dbReference>
<dbReference type="PRINTS" id="PR00364">
    <property type="entry name" value="DISEASERSIST"/>
</dbReference>
<accession>A0A4V2YVJ6</accession>
<evidence type="ECO:0000313" key="3">
    <source>
        <dbReference type="EMBL" id="TDD81777.1"/>
    </source>
</evidence>
<dbReference type="InterPro" id="IPR027417">
    <property type="entry name" value="P-loop_NTPase"/>
</dbReference>
<feature type="compositionally biased region" description="Low complexity" evidence="1">
    <location>
        <begin position="176"/>
        <end position="194"/>
    </location>
</feature>
<dbReference type="PANTHER" id="PTHR47691">
    <property type="entry name" value="REGULATOR-RELATED"/>
    <property type="match status" value="1"/>
</dbReference>
<dbReference type="Gene3D" id="3.40.50.300">
    <property type="entry name" value="P-loop containing nucleotide triphosphate hydrolases"/>
    <property type="match status" value="1"/>
</dbReference>
<keyword evidence="3" id="KW-0067">ATP-binding</keyword>
<sequence length="194" mass="20421">MHADGDIVAGDKIVQHPAPRFAPPARQLPAAPRDFVGRALELAAMDEALASAGDTAGERGSATVVQIHGMAGVGKTSLVLHWAHRNAGRFDEHVFLDLHGPSRNAATPARALFRQLCDLGLAAGDIPADEARRAALFRSLVAERRVLLVLDNAADAGQIVPLVPGGPGWRAWSRGSAPCRSRSTRSPPTSPARS</sequence>
<comment type="caution">
    <text evidence="3">The sequence shown here is derived from an EMBL/GenBank/DDBJ whole genome shotgun (WGS) entry which is preliminary data.</text>
</comment>